<dbReference type="SUPFAM" id="SSF81665">
    <property type="entry name" value="Calcium ATPase, transmembrane domain M"/>
    <property type="match status" value="1"/>
</dbReference>
<evidence type="ECO:0000256" key="1">
    <source>
        <dbReference type="ARBA" id="ARBA00004141"/>
    </source>
</evidence>
<dbReference type="InterPro" id="IPR018303">
    <property type="entry name" value="ATPase_P-typ_P_site"/>
</dbReference>
<evidence type="ECO:0000313" key="9">
    <source>
        <dbReference type="Proteomes" id="UP000660801"/>
    </source>
</evidence>
<feature type="domain" description="P-type ATPase A" evidence="7">
    <location>
        <begin position="108"/>
        <end position="204"/>
    </location>
</feature>
<sequence length="794" mass="87682">MAIFRKTDKIVGMDKKELQGLTSSDVKERLAQGLSNNFSTDTSTSTWQIIKRNVFTLFNALNFAIALALASVQAWSNMVFFAVICFNAFSGIVTELRAKHMVDKLNLMTKEKVTVLRDEKEQLINPEDLVLDDVFELSAGEQIPSDALILTGFAEANEAMLTGESDLVKKSEGDQILSGSFLASGHVWAKVIHVGANNYAAKLMMEAKTVKPINSQIMKSLEKIAGFTGKIIIPFGIALFLEALLIKALPVKDSVVNSSTALLGMLPKGIALLTITSLLTAVIKLGMRKVLVQEMYSVETLARVDMLCLDKTGTITQGKMQVEEVISLSPEYPEERISAILSSYMARSDDNNPTSQAIRKKFNQTASYTADHIIPFSSDRKWGAMEMAGIGTVFLGAPEMLLNEELDAAHAAQMRGSRVLTLALSTEKMDYQNMVLPQQIIPIAVLEITDPIRDGVEDTLEYLRSQDVQLKIISGDNPVTVSNIAQKAGFSNYQSYVDCSKVLDEELVAMAEETAIFGRVSPHQKRLIIQTLKQAGHTTAMTGDGVNDILALREADCSIVMAEGDPATRQIANLVLLNSDFNDVPEILFEGRRVVNNIARIAPIFFIKTIYSFLLAIICISSILLGNPEWLLVFPFIPVQITMIDQFVEGFPPFVLTFERNISPVEPKFLKKSIFKALPSGLMVVFSVLFVKIFGNIVGWSELEESTLLYYLLGSIGFLSVVRACLPLNPWRIGLILWSVLGFLGSAIFLQKLLEIATLTSQTLPVYALLMVIFTILFIGINHWQMTKEKSSLK</sequence>
<dbReference type="Gene3D" id="2.70.150.10">
    <property type="entry name" value="Calcium-transporting ATPase, cytoplasmic transduction domain A"/>
    <property type="match status" value="1"/>
</dbReference>
<feature type="transmembrane region" description="Helical" evidence="6">
    <location>
        <begin position="601"/>
        <end position="624"/>
    </location>
</feature>
<reference evidence="8" key="1">
    <citation type="journal article" date="2014" name="Int. J. Syst. Evol. Microbiol.">
        <title>Complete genome sequence of Corynebacterium casei LMG S-19264T (=DSM 44701T), isolated from a smear-ripened cheese.</title>
        <authorList>
            <consortium name="US DOE Joint Genome Institute (JGI-PGF)"/>
            <person name="Walter F."/>
            <person name="Albersmeier A."/>
            <person name="Kalinowski J."/>
            <person name="Ruckert C."/>
        </authorList>
    </citation>
    <scope>NUCLEOTIDE SEQUENCE</scope>
    <source>
        <strain evidence="8">CGMCC 1.15533</strain>
    </source>
</reference>
<feature type="transmembrane region" description="Helical" evidence="6">
    <location>
        <begin position="707"/>
        <end position="726"/>
    </location>
</feature>
<name>A0A917A5U9_9STRE</name>
<dbReference type="PRINTS" id="PR00119">
    <property type="entry name" value="CATATPASE"/>
</dbReference>
<feature type="transmembrane region" description="Helical" evidence="6">
    <location>
        <begin position="227"/>
        <end position="249"/>
    </location>
</feature>
<dbReference type="Gene3D" id="3.40.1110.10">
    <property type="entry name" value="Calcium-transporting ATPase, cytoplasmic domain N"/>
    <property type="match status" value="1"/>
</dbReference>
<dbReference type="InterPro" id="IPR023214">
    <property type="entry name" value="HAD_sf"/>
</dbReference>
<dbReference type="GO" id="GO:0005524">
    <property type="term" value="F:ATP binding"/>
    <property type="evidence" value="ECO:0007669"/>
    <property type="project" value="InterPro"/>
</dbReference>
<feature type="transmembrane region" description="Helical" evidence="6">
    <location>
        <begin position="677"/>
        <end position="695"/>
    </location>
</feature>
<evidence type="ECO:0000259" key="7">
    <source>
        <dbReference type="Pfam" id="PF00122"/>
    </source>
</evidence>
<dbReference type="InterPro" id="IPR001757">
    <property type="entry name" value="P_typ_ATPase"/>
</dbReference>
<feature type="transmembrane region" description="Helical" evidence="6">
    <location>
        <begin position="78"/>
        <end position="98"/>
    </location>
</feature>
<dbReference type="SUPFAM" id="SSF81660">
    <property type="entry name" value="Metal cation-transporting ATPase, ATP-binding domain N"/>
    <property type="match status" value="1"/>
</dbReference>
<keyword evidence="9" id="KW-1185">Reference proteome</keyword>
<dbReference type="GO" id="GO:0016020">
    <property type="term" value="C:membrane"/>
    <property type="evidence" value="ECO:0007669"/>
    <property type="project" value="UniProtKB-SubCell"/>
</dbReference>
<dbReference type="InterPro" id="IPR044492">
    <property type="entry name" value="P_typ_ATPase_HD_dom"/>
</dbReference>
<evidence type="ECO:0000313" key="8">
    <source>
        <dbReference type="EMBL" id="GGE29729.1"/>
    </source>
</evidence>
<dbReference type="InterPro" id="IPR059000">
    <property type="entry name" value="ATPase_P-type_domA"/>
</dbReference>
<comment type="subcellular location">
    <subcellularLocation>
        <location evidence="1">Membrane</location>
        <topology evidence="1">Multi-pass membrane protein</topology>
    </subcellularLocation>
</comment>
<dbReference type="NCBIfam" id="TIGR01494">
    <property type="entry name" value="ATPase_P-type"/>
    <property type="match status" value="2"/>
</dbReference>
<feature type="transmembrane region" description="Helical" evidence="6">
    <location>
        <begin position="733"/>
        <end position="754"/>
    </location>
</feature>
<dbReference type="InterPro" id="IPR023299">
    <property type="entry name" value="ATPase_P-typ_cyto_dom_N"/>
</dbReference>
<feature type="transmembrane region" description="Helical" evidence="6">
    <location>
        <begin position="766"/>
        <end position="784"/>
    </location>
</feature>
<dbReference type="InterPro" id="IPR036412">
    <property type="entry name" value="HAD-like_sf"/>
</dbReference>
<gene>
    <name evidence="8" type="primary">ctpE</name>
    <name evidence="8" type="ORF">GCM10011510_08780</name>
</gene>
<dbReference type="SFLD" id="SFLDG00002">
    <property type="entry name" value="C1.7:_P-type_atpase_like"/>
    <property type="match status" value="1"/>
</dbReference>
<proteinExistence type="predicted"/>
<dbReference type="SFLD" id="SFLDS00003">
    <property type="entry name" value="Haloacid_Dehalogenase"/>
    <property type="match status" value="1"/>
</dbReference>
<evidence type="ECO:0000256" key="2">
    <source>
        <dbReference type="ARBA" id="ARBA00022692"/>
    </source>
</evidence>
<dbReference type="SUPFAM" id="SSF81653">
    <property type="entry name" value="Calcium ATPase, transduction domain A"/>
    <property type="match status" value="1"/>
</dbReference>
<dbReference type="CDD" id="cd02609">
    <property type="entry name" value="P-type_ATPase"/>
    <property type="match status" value="1"/>
</dbReference>
<dbReference type="Pfam" id="PF00702">
    <property type="entry name" value="Hydrolase"/>
    <property type="match status" value="1"/>
</dbReference>
<dbReference type="AlphaFoldDB" id="A0A917A5U9"/>
<protein>
    <submittedName>
        <fullName evidence="8">ATPase</fullName>
    </submittedName>
</protein>
<dbReference type="Gene3D" id="3.40.50.1000">
    <property type="entry name" value="HAD superfamily/HAD-like"/>
    <property type="match status" value="1"/>
</dbReference>
<dbReference type="EMBL" id="BMJN01000011">
    <property type="protein sequence ID" value="GGE29729.1"/>
    <property type="molecule type" value="Genomic_DNA"/>
</dbReference>
<organism evidence="8 9">
    <name type="scientific">Streptococcus himalayensis</name>
    <dbReference type="NCBI Taxonomy" id="1888195"/>
    <lineage>
        <taxon>Bacteria</taxon>
        <taxon>Bacillati</taxon>
        <taxon>Bacillota</taxon>
        <taxon>Bacilli</taxon>
        <taxon>Lactobacillales</taxon>
        <taxon>Streptococcaceae</taxon>
        <taxon>Streptococcus</taxon>
    </lineage>
</organism>
<dbReference type="SUPFAM" id="SSF56784">
    <property type="entry name" value="HAD-like"/>
    <property type="match status" value="1"/>
</dbReference>
<keyword evidence="2 6" id="KW-0812">Transmembrane</keyword>
<dbReference type="SFLD" id="SFLDF00027">
    <property type="entry name" value="p-type_atpase"/>
    <property type="match status" value="1"/>
</dbReference>
<keyword evidence="5 6" id="KW-0472">Membrane</keyword>
<evidence type="ECO:0000256" key="6">
    <source>
        <dbReference type="SAM" id="Phobius"/>
    </source>
</evidence>
<evidence type="ECO:0000256" key="4">
    <source>
        <dbReference type="ARBA" id="ARBA00022989"/>
    </source>
</evidence>
<dbReference type="GO" id="GO:0016887">
    <property type="term" value="F:ATP hydrolysis activity"/>
    <property type="evidence" value="ECO:0007669"/>
    <property type="project" value="InterPro"/>
</dbReference>
<dbReference type="Proteomes" id="UP000660801">
    <property type="component" value="Unassembled WGS sequence"/>
</dbReference>
<accession>A0A917A5U9</accession>
<evidence type="ECO:0000256" key="3">
    <source>
        <dbReference type="ARBA" id="ARBA00022967"/>
    </source>
</evidence>
<feature type="transmembrane region" description="Helical" evidence="6">
    <location>
        <begin position="54"/>
        <end position="72"/>
    </location>
</feature>
<feature type="transmembrane region" description="Helical" evidence="6">
    <location>
        <begin position="269"/>
        <end position="287"/>
    </location>
</feature>
<dbReference type="PROSITE" id="PS00154">
    <property type="entry name" value="ATPASE_E1_E2"/>
    <property type="match status" value="1"/>
</dbReference>
<keyword evidence="4 6" id="KW-1133">Transmembrane helix</keyword>
<evidence type="ECO:0000256" key="5">
    <source>
        <dbReference type="ARBA" id="ARBA00023136"/>
    </source>
</evidence>
<comment type="caution">
    <text evidence="8">The sequence shown here is derived from an EMBL/GenBank/DDBJ whole genome shotgun (WGS) entry which is preliminary data.</text>
</comment>
<dbReference type="Pfam" id="PF00122">
    <property type="entry name" value="E1-E2_ATPase"/>
    <property type="match status" value="1"/>
</dbReference>
<keyword evidence="3" id="KW-1278">Translocase</keyword>
<reference evidence="8" key="2">
    <citation type="submission" date="2020-09" db="EMBL/GenBank/DDBJ databases">
        <authorList>
            <person name="Sun Q."/>
            <person name="Zhou Y."/>
        </authorList>
    </citation>
    <scope>NUCLEOTIDE SEQUENCE</scope>
    <source>
        <strain evidence="8">CGMCC 1.15533</strain>
    </source>
</reference>
<dbReference type="InterPro" id="IPR008250">
    <property type="entry name" value="ATPase_P-typ_transduc_dom_A_sf"/>
</dbReference>
<dbReference type="Gene3D" id="1.20.1110.10">
    <property type="entry name" value="Calcium-transporting ATPase, transmembrane domain"/>
    <property type="match status" value="1"/>
</dbReference>
<dbReference type="PANTHER" id="PTHR42861">
    <property type="entry name" value="CALCIUM-TRANSPORTING ATPASE"/>
    <property type="match status" value="1"/>
</dbReference>
<dbReference type="InterPro" id="IPR023298">
    <property type="entry name" value="ATPase_P-typ_TM_dom_sf"/>
</dbReference>